<evidence type="ECO:0000313" key="1">
    <source>
        <dbReference type="EMBL" id="ORM68879.1"/>
    </source>
</evidence>
<organism evidence="1 2">
    <name type="scientific">Pantoea rwandensis</name>
    <dbReference type="NCBI Taxonomy" id="1076550"/>
    <lineage>
        <taxon>Bacteria</taxon>
        <taxon>Pseudomonadati</taxon>
        <taxon>Pseudomonadota</taxon>
        <taxon>Gammaproteobacteria</taxon>
        <taxon>Enterobacterales</taxon>
        <taxon>Erwiniaceae</taxon>
        <taxon>Pantoea</taxon>
    </lineage>
</organism>
<dbReference type="RefSeq" id="WP_084934923.1">
    <property type="nucleotide sequence ID" value="NZ_MLFR01000012.1"/>
</dbReference>
<dbReference type="Proteomes" id="UP000193558">
    <property type="component" value="Unassembled WGS sequence"/>
</dbReference>
<accession>A0A1X1CWQ2</accession>
<name>A0A1X1CWQ2_9GAMM</name>
<protein>
    <submittedName>
        <fullName evidence="1">Uncharacterized protein</fullName>
    </submittedName>
</protein>
<dbReference type="AlphaFoldDB" id="A0A1X1CWQ2"/>
<sequence length="88" mass="10243">MQTDFDENEIVVHNPPGCTCRRIIWLIEVCDVFSLNILPGTMLASLTAELGQIRVDKQFDYHLLSEEVADAFWAIWHEWQPERGIKIE</sequence>
<comment type="caution">
    <text evidence="1">The sequence shown here is derived from an EMBL/GenBank/DDBJ whole genome shotgun (WGS) entry which is preliminary data.</text>
</comment>
<evidence type="ECO:0000313" key="2">
    <source>
        <dbReference type="Proteomes" id="UP000193558"/>
    </source>
</evidence>
<proteinExistence type="predicted"/>
<dbReference type="OrthoDB" id="6540436at2"/>
<reference evidence="1 2" key="1">
    <citation type="journal article" date="2017" name="Antonie Van Leeuwenhoek">
        <title>Phylogenomic resolution of the bacterial genus Pantoea and its relationship with Erwinia and Tatumella.</title>
        <authorList>
            <person name="Palmer M."/>
            <person name="Steenkamp E.T."/>
            <person name="Coetzee M.P."/>
            <person name="Chan W.Y."/>
            <person name="van Zyl E."/>
            <person name="De Maayer P."/>
            <person name="Coutinho T.A."/>
            <person name="Blom J."/>
            <person name="Smits T.H."/>
            <person name="Duffy B."/>
            <person name="Venter S.N."/>
        </authorList>
    </citation>
    <scope>NUCLEOTIDE SEQUENCE [LARGE SCALE GENOMIC DNA]</scope>
    <source>
        <strain evidence="1 2">LMG 26275</strain>
    </source>
</reference>
<gene>
    <name evidence="1" type="ORF">HA51_12900</name>
</gene>
<dbReference type="EMBL" id="MLFR01000012">
    <property type="protein sequence ID" value="ORM68879.1"/>
    <property type="molecule type" value="Genomic_DNA"/>
</dbReference>